<keyword evidence="5 11" id="KW-0479">Metal-binding</keyword>
<dbReference type="PANTHER" id="PTHR46173">
    <property type="entry name" value="CCA TRNA NUCLEOTIDYLTRANSFERASE 1, MITOCHONDRIAL"/>
    <property type="match status" value="1"/>
</dbReference>
<evidence type="ECO:0000256" key="11">
    <source>
        <dbReference type="HAMAP-Rule" id="MF_01263"/>
    </source>
</evidence>
<dbReference type="OrthoDB" id="9805698at2"/>
<feature type="binding site" evidence="11">
    <location>
        <position position="28"/>
    </location>
    <ligand>
        <name>ATP</name>
        <dbReference type="ChEBI" id="CHEBI:30616"/>
    </ligand>
</feature>
<feature type="binding site" evidence="11">
    <location>
        <position position="112"/>
    </location>
    <ligand>
        <name>CTP</name>
        <dbReference type="ChEBI" id="CHEBI:37563"/>
    </ligand>
</feature>
<comment type="cofactor">
    <cofactor evidence="1 11">
        <name>Mg(2+)</name>
        <dbReference type="ChEBI" id="CHEBI:18420"/>
    </cofactor>
</comment>
<dbReference type="InterPro" id="IPR050264">
    <property type="entry name" value="Bact_CCA-adding_enz_type3_sf"/>
</dbReference>
<comment type="catalytic activity">
    <reaction evidence="11">
        <text>a tRNA with a 3' CCA end + 2 CTP + ATP = a tRNA with a 3' CCACCA end + 3 diphosphate</text>
        <dbReference type="Rhea" id="RHEA:76235"/>
        <dbReference type="Rhea" id="RHEA-COMP:10468"/>
        <dbReference type="Rhea" id="RHEA-COMP:18655"/>
        <dbReference type="ChEBI" id="CHEBI:30616"/>
        <dbReference type="ChEBI" id="CHEBI:33019"/>
        <dbReference type="ChEBI" id="CHEBI:37563"/>
        <dbReference type="ChEBI" id="CHEBI:83071"/>
        <dbReference type="ChEBI" id="CHEBI:195187"/>
    </reaction>
</comment>
<evidence type="ECO:0000256" key="2">
    <source>
        <dbReference type="ARBA" id="ARBA00022679"/>
    </source>
</evidence>
<feature type="binding site" evidence="11">
    <location>
        <position position="161"/>
    </location>
    <ligand>
        <name>ATP</name>
        <dbReference type="ChEBI" id="CHEBI:30616"/>
    </ligand>
</feature>
<feature type="domain" description="Poly A polymerase head" evidence="12">
    <location>
        <begin position="23"/>
        <end position="143"/>
    </location>
</feature>
<evidence type="ECO:0000259" key="12">
    <source>
        <dbReference type="Pfam" id="PF01743"/>
    </source>
</evidence>
<evidence type="ECO:0000256" key="10">
    <source>
        <dbReference type="ARBA" id="ARBA00022884"/>
    </source>
</evidence>
<dbReference type="Pfam" id="PF12627">
    <property type="entry name" value="PolyA_pol_RNAbd"/>
    <property type="match status" value="1"/>
</dbReference>
<dbReference type="CDD" id="cd05398">
    <property type="entry name" value="NT_ClassII-CCAase"/>
    <property type="match status" value="1"/>
</dbReference>
<proteinExistence type="inferred from homology"/>
<dbReference type="Gene3D" id="1.10.3090.10">
    <property type="entry name" value="cca-adding enzyme, domain 2"/>
    <property type="match status" value="1"/>
</dbReference>
<dbReference type="InterPro" id="IPR043519">
    <property type="entry name" value="NT_sf"/>
</dbReference>
<comment type="subunit">
    <text evidence="11">Homodimer.</text>
</comment>
<keyword evidence="7 11" id="KW-0692">RNA repair</keyword>
<dbReference type="PANTHER" id="PTHR46173:SF1">
    <property type="entry name" value="CCA TRNA NUCLEOTIDYLTRANSFERASE 1, MITOCHONDRIAL"/>
    <property type="match status" value="1"/>
</dbReference>
<dbReference type="GO" id="GO:0042245">
    <property type="term" value="P:RNA repair"/>
    <property type="evidence" value="ECO:0007669"/>
    <property type="project" value="UniProtKB-KW"/>
</dbReference>
<evidence type="ECO:0000313" key="16">
    <source>
        <dbReference type="Proteomes" id="UP000269301"/>
    </source>
</evidence>
<feature type="binding site" evidence="11">
    <location>
        <position position="164"/>
    </location>
    <ligand>
        <name>ATP</name>
        <dbReference type="ChEBI" id="CHEBI:30616"/>
    </ligand>
</feature>
<dbReference type="EC" id="2.7.7.72" evidence="11"/>
<keyword evidence="2 11" id="KW-0808">Transferase</keyword>
<evidence type="ECO:0000256" key="3">
    <source>
        <dbReference type="ARBA" id="ARBA00022694"/>
    </source>
</evidence>
<keyword evidence="6 11" id="KW-0547">Nucleotide-binding</keyword>
<comment type="function">
    <text evidence="11">Catalyzes the addition and repair of the essential 3'-terminal CCA sequence in tRNAs without using a nucleic acid template. Adds these three nucleotides in the order of C, C, and A to the tRNA nucleotide-73, using CTP and ATP as substrates and producing inorganic pyrophosphate. tRNA 3'-terminal CCA addition is required both for tRNA processing and repair. Also involved in tRNA surveillance by mediating tandem CCA addition to generate a CCACCA at the 3' terminus of unstable tRNAs. While stable tRNAs receive only 3'-terminal CCA, unstable tRNAs are marked with CCACCA and rapidly degraded.</text>
</comment>
<keyword evidence="3 11" id="KW-0819">tRNA processing</keyword>
<protein>
    <recommendedName>
        <fullName evidence="11">CCA-adding enzyme</fullName>
        <ecNumber evidence="11">2.7.7.72</ecNumber>
    </recommendedName>
    <alternativeName>
        <fullName evidence="11">CCA tRNA nucleotidyltransferase</fullName>
    </alternativeName>
    <alternativeName>
        <fullName evidence="11">tRNA CCA-pyrophosphorylase</fullName>
    </alternativeName>
    <alternativeName>
        <fullName evidence="11">tRNA adenylyl-/cytidylyl- transferase</fullName>
    </alternativeName>
    <alternativeName>
        <fullName evidence="11">tRNA nucleotidyltransferase</fullName>
    </alternativeName>
    <alternativeName>
        <fullName evidence="11">tRNA-NT</fullName>
    </alternativeName>
</protein>
<evidence type="ECO:0000256" key="5">
    <source>
        <dbReference type="ARBA" id="ARBA00022723"/>
    </source>
</evidence>
<feature type="binding site" evidence="11">
    <location>
        <position position="158"/>
    </location>
    <ligand>
        <name>CTP</name>
        <dbReference type="ChEBI" id="CHEBI:37563"/>
    </ligand>
</feature>
<comment type="catalytic activity">
    <reaction evidence="11">
        <text>a tRNA precursor + 2 CTP + ATP = a tRNA with a 3' CCA end + 3 diphosphate</text>
        <dbReference type="Rhea" id="RHEA:14433"/>
        <dbReference type="Rhea" id="RHEA-COMP:10465"/>
        <dbReference type="Rhea" id="RHEA-COMP:10468"/>
        <dbReference type="ChEBI" id="CHEBI:30616"/>
        <dbReference type="ChEBI" id="CHEBI:33019"/>
        <dbReference type="ChEBI" id="CHEBI:37563"/>
        <dbReference type="ChEBI" id="CHEBI:74896"/>
        <dbReference type="ChEBI" id="CHEBI:83071"/>
        <dbReference type="EC" id="2.7.7.72"/>
    </reaction>
</comment>
<keyword evidence="9 11" id="KW-0460">Magnesium</keyword>
<feature type="binding site" evidence="11">
    <location>
        <position position="31"/>
    </location>
    <ligand>
        <name>CTP</name>
        <dbReference type="ChEBI" id="CHEBI:37563"/>
    </ligand>
</feature>
<feature type="binding site" evidence="11">
    <location>
        <position position="164"/>
    </location>
    <ligand>
        <name>CTP</name>
        <dbReference type="ChEBI" id="CHEBI:37563"/>
    </ligand>
</feature>
<feature type="binding site" evidence="11">
    <location>
        <position position="161"/>
    </location>
    <ligand>
        <name>CTP</name>
        <dbReference type="ChEBI" id="CHEBI:37563"/>
    </ligand>
</feature>
<dbReference type="SUPFAM" id="SSF81891">
    <property type="entry name" value="Poly A polymerase C-terminal region-like"/>
    <property type="match status" value="1"/>
</dbReference>
<evidence type="ECO:0000256" key="6">
    <source>
        <dbReference type="ARBA" id="ARBA00022741"/>
    </source>
</evidence>
<dbReference type="NCBIfam" id="NF009814">
    <property type="entry name" value="PRK13299.1"/>
    <property type="match status" value="1"/>
</dbReference>
<evidence type="ECO:0000313" key="15">
    <source>
        <dbReference type="EMBL" id="RKQ37642.1"/>
    </source>
</evidence>
<feature type="binding site" evidence="11">
    <location>
        <position position="28"/>
    </location>
    <ligand>
        <name>CTP</name>
        <dbReference type="ChEBI" id="CHEBI:37563"/>
    </ligand>
</feature>
<dbReference type="SUPFAM" id="SSF81301">
    <property type="entry name" value="Nucleotidyltransferase"/>
    <property type="match status" value="1"/>
</dbReference>
<evidence type="ECO:0000259" key="14">
    <source>
        <dbReference type="Pfam" id="PF13735"/>
    </source>
</evidence>
<feature type="binding site" evidence="11">
    <location>
        <position position="155"/>
    </location>
    <ligand>
        <name>CTP</name>
        <dbReference type="ChEBI" id="CHEBI:37563"/>
    </ligand>
</feature>
<dbReference type="Proteomes" id="UP000269301">
    <property type="component" value="Unassembled WGS sequence"/>
</dbReference>
<reference evidence="15 16" key="1">
    <citation type="journal article" date="2016" name="Int. J. Syst. Evol. Microbiol.">
        <title>Oceanobacillus halophilus sp. nov., a novel moderately halophilic bacterium from a hypersaline lake.</title>
        <authorList>
            <person name="Amoozegar M.A."/>
            <person name="Bagheri M."/>
            <person name="Makhdoumi A."/>
            <person name="Nikou M.M."/>
            <person name="Fazeli S.A.S."/>
            <person name="Schumann P."/>
            <person name="Sproer C."/>
            <person name="Sanchez-Porro C."/>
            <person name="Ventosa A."/>
        </authorList>
    </citation>
    <scope>NUCLEOTIDE SEQUENCE [LARGE SCALE GENOMIC DNA]</scope>
    <source>
        <strain evidence="15 16">DSM 23996</strain>
    </source>
</reference>
<dbReference type="GO" id="GO:0000049">
    <property type="term" value="F:tRNA binding"/>
    <property type="evidence" value="ECO:0007669"/>
    <property type="project" value="UniProtKB-UniRule"/>
</dbReference>
<evidence type="ECO:0000256" key="1">
    <source>
        <dbReference type="ARBA" id="ARBA00001946"/>
    </source>
</evidence>
<accession>A0A495ACP7</accession>
<gene>
    <name evidence="11" type="primary">cca</name>
    <name evidence="15" type="ORF">D8M06_02230</name>
</gene>
<dbReference type="Pfam" id="PF13735">
    <property type="entry name" value="tRNA_NucTran2_2"/>
    <property type="match status" value="1"/>
</dbReference>
<feature type="domain" description="tRNA nucleotidyltransferase/poly(A) polymerase RNA and SrmB- binding" evidence="13">
    <location>
        <begin position="170"/>
        <end position="215"/>
    </location>
</feature>
<feature type="binding site" evidence="11">
    <location>
        <position position="41"/>
    </location>
    <ligand>
        <name>Mg(2+)</name>
        <dbReference type="ChEBI" id="CHEBI:18420"/>
    </ligand>
</feature>
<evidence type="ECO:0000256" key="8">
    <source>
        <dbReference type="ARBA" id="ARBA00022840"/>
    </source>
</evidence>
<dbReference type="HAMAP" id="MF_01263">
    <property type="entry name" value="CCA_bact_type3"/>
    <property type="match status" value="1"/>
</dbReference>
<comment type="miscellaneous">
    <text evidence="11">A single active site specifically recognizes both ATP and CTP and is responsible for their addition.</text>
</comment>
<dbReference type="Gene3D" id="3.30.460.10">
    <property type="entry name" value="Beta Polymerase, domain 2"/>
    <property type="match status" value="1"/>
</dbReference>
<dbReference type="GO" id="GO:0000287">
    <property type="term" value="F:magnesium ion binding"/>
    <property type="evidence" value="ECO:0007669"/>
    <property type="project" value="UniProtKB-UniRule"/>
</dbReference>
<evidence type="ECO:0000256" key="4">
    <source>
        <dbReference type="ARBA" id="ARBA00022695"/>
    </source>
</evidence>
<dbReference type="Gene3D" id="1.10.246.80">
    <property type="match status" value="1"/>
</dbReference>
<name>A0A495ACP7_9BACI</name>
<feature type="binding site" evidence="11">
    <location>
        <position position="112"/>
    </location>
    <ligand>
        <name>ATP</name>
        <dbReference type="ChEBI" id="CHEBI:30616"/>
    </ligand>
</feature>
<comment type="caution">
    <text evidence="15">The sequence shown here is derived from an EMBL/GenBank/DDBJ whole genome shotgun (WGS) entry which is preliminary data.</text>
</comment>
<sequence length="399" mass="45656">MLRGPFNKAVPIIQKIESHNHKAYFVGGCVRDLLLNRSIGDVDITTSAPPEVIQTIFEKVIPVGIKHGTVVVVHEDIPYEVTTFRTEGVYSDSRHPDTVTFIDDIDKDLERRDFTINALAMDLAGNIIDLFDGKEDLKKGIIRTVGDGNERFKEDPLRIIRALRFSSQLGFEIYSETIQQMKAVQSEIESLAVERITNEFEKLFAGKYVKNGLEYINIIGTYQFLPIFKDNPSLFSKIPKTIQPLASFGEVIALLHLLENNISISEWVKSWKCSNQVKKDAKVLVESYNYYETNGIDEWLVYTLDNRYYEGFSRIVNSIHQENTNHKDLHHMNKQLPIHSRKELAVNGSDIANIFPLLQKGPWLQKMLTDIEKAVVFRELANSKSDIKEWIKCNPPEAN</sequence>
<dbReference type="AlphaFoldDB" id="A0A495ACP7"/>
<feature type="binding site" evidence="11">
    <location>
        <position position="43"/>
    </location>
    <ligand>
        <name>Mg(2+)</name>
        <dbReference type="ChEBI" id="CHEBI:18420"/>
    </ligand>
</feature>
<dbReference type="GO" id="GO:0005524">
    <property type="term" value="F:ATP binding"/>
    <property type="evidence" value="ECO:0007669"/>
    <property type="project" value="UniProtKB-UniRule"/>
</dbReference>
<dbReference type="Pfam" id="PF01743">
    <property type="entry name" value="PolyA_pol"/>
    <property type="match status" value="1"/>
</dbReference>
<keyword evidence="16" id="KW-1185">Reference proteome</keyword>
<keyword evidence="4 11" id="KW-0548">Nucleotidyltransferase</keyword>
<dbReference type="GO" id="GO:0004810">
    <property type="term" value="F:CCA tRNA nucleotidyltransferase activity"/>
    <property type="evidence" value="ECO:0007669"/>
    <property type="project" value="UniProtKB-UniRule"/>
</dbReference>
<evidence type="ECO:0000256" key="9">
    <source>
        <dbReference type="ARBA" id="ARBA00022842"/>
    </source>
</evidence>
<dbReference type="InterPro" id="IPR023068">
    <property type="entry name" value="CCA-adding_enz_firmicutes"/>
</dbReference>
<dbReference type="InterPro" id="IPR002646">
    <property type="entry name" value="PolA_pol_head_dom"/>
</dbReference>
<evidence type="ECO:0000259" key="13">
    <source>
        <dbReference type="Pfam" id="PF12627"/>
    </source>
</evidence>
<dbReference type="InterPro" id="IPR032828">
    <property type="entry name" value="PolyA_RNA-bd"/>
</dbReference>
<dbReference type="Gene3D" id="1.20.58.560">
    <property type="match status" value="1"/>
</dbReference>
<dbReference type="GO" id="GO:0160016">
    <property type="term" value="F:CCACCA tRNA nucleotidyltransferase activity"/>
    <property type="evidence" value="ECO:0007669"/>
    <property type="project" value="RHEA"/>
</dbReference>
<keyword evidence="8 11" id="KW-0067">ATP-binding</keyword>
<feature type="binding site" evidence="11">
    <location>
        <position position="31"/>
    </location>
    <ligand>
        <name>ATP</name>
        <dbReference type="ChEBI" id="CHEBI:30616"/>
    </ligand>
</feature>
<dbReference type="GO" id="GO:0001680">
    <property type="term" value="P:tRNA 3'-terminal CCA addition"/>
    <property type="evidence" value="ECO:0007669"/>
    <property type="project" value="UniProtKB-UniRule"/>
</dbReference>
<feature type="binding site" evidence="11">
    <location>
        <position position="155"/>
    </location>
    <ligand>
        <name>ATP</name>
        <dbReference type="ChEBI" id="CHEBI:30616"/>
    </ligand>
</feature>
<organism evidence="15 16">
    <name type="scientific">Oceanobacillus halophilus</name>
    <dbReference type="NCBI Taxonomy" id="930130"/>
    <lineage>
        <taxon>Bacteria</taxon>
        <taxon>Bacillati</taxon>
        <taxon>Bacillota</taxon>
        <taxon>Bacilli</taxon>
        <taxon>Bacillales</taxon>
        <taxon>Bacillaceae</taxon>
        <taxon>Oceanobacillus</taxon>
    </lineage>
</organism>
<dbReference type="RefSeq" id="WP_121202720.1">
    <property type="nucleotide sequence ID" value="NZ_RBZP01000001.1"/>
</dbReference>
<feature type="binding site" evidence="11">
    <location>
        <position position="158"/>
    </location>
    <ligand>
        <name>ATP</name>
        <dbReference type="ChEBI" id="CHEBI:30616"/>
    </ligand>
</feature>
<feature type="domain" description="CCA-adding enzyme C-terminal" evidence="14">
    <location>
        <begin position="253"/>
        <end position="391"/>
    </location>
</feature>
<dbReference type="EMBL" id="RBZP01000001">
    <property type="protein sequence ID" value="RKQ37642.1"/>
    <property type="molecule type" value="Genomic_DNA"/>
</dbReference>
<evidence type="ECO:0000256" key="7">
    <source>
        <dbReference type="ARBA" id="ARBA00022800"/>
    </source>
</evidence>
<dbReference type="InterPro" id="IPR032810">
    <property type="entry name" value="CCA-adding_enz_C"/>
</dbReference>
<keyword evidence="10 11" id="KW-0694">RNA-binding</keyword>
<comment type="similarity">
    <text evidence="11">Belongs to the tRNA nucleotidyltransferase/poly(A) polymerase family. Bacterial CCA-adding enzyme type 3 subfamily.</text>
</comment>